<dbReference type="InterPro" id="IPR033985">
    <property type="entry name" value="SusD-like_N"/>
</dbReference>
<proteinExistence type="predicted"/>
<evidence type="ECO:0000259" key="1">
    <source>
        <dbReference type="Pfam" id="PF14322"/>
    </source>
</evidence>
<dbReference type="OrthoDB" id="1147023at2"/>
<accession>A0A512BFY6</accession>
<comment type="caution">
    <text evidence="2">The sequence shown here is derived from an EMBL/GenBank/DDBJ whole genome shotgun (WGS) entry which is preliminary data.</text>
</comment>
<dbReference type="AlphaFoldDB" id="A0A512BFY6"/>
<dbReference type="RefSeq" id="WP_147204984.1">
    <property type="nucleotide sequence ID" value="NZ_BJYT01000013.1"/>
</dbReference>
<sequence length="484" mass="54991">MKKILLYTSCLFVLILSSCNKYLDKEPDNRAKLNSPEKVSQLLGTAYPQFNYQAIGETLSDNVTDIGNGLPDNTIHDLYFYIDTKENQQDSPEGYWYACYSAIASANLALETINKSTDPNVFRNQKGEALLARAYAHFMLVNFFSKSYDATTASSDPGIPYVTQPETVVIKQYERKTVQYVYDMVEKDILEGLPLIEDKAYNVPKYHFNRSAANAFATRFYLFKKDYNKVIQYANQAIPGNNYLPYLRGWNSTYQDISDVTELFKIYAKSTEAANLLLVETQSSWARNFYTVRYGVSEEKQSQIFPRPDPLTGGTFAFKQYSVFEGTHALIPKIDEYFVKVSVNANIGDPYVMVPLFSAEEVLFNQAEAYAYTNNFASAIANLNAYASTRINNYTASNNITEAKVRTVFGTNDTRLALISAILYYKRAEFIHEGMRWFDILRYKIPVVHTTRDGQIITLTPDDPRRVLQLPQSTTLAGLAANPR</sequence>
<dbReference type="PROSITE" id="PS51257">
    <property type="entry name" value="PROKAR_LIPOPROTEIN"/>
    <property type="match status" value="1"/>
</dbReference>
<dbReference type="Pfam" id="PF14322">
    <property type="entry name" value="SusD-like_3"/>
    <property type="match status" value="1"/>
</dbReference>
<reference evidence="2 3" key="1">
    <citation type="submission" date="2019-07" db="EMBL/GenBank/DDBJ databases">
        <title>Whole genome shotgun sequence of Segetibacter aerophilus NBRC 106135.</title>
        <authorList>
            <person name="Hosoyama A."/>
            <person name="Uohara A."/>
            <person name="Ohji S."/>
            <person name="Ichikawa N."/>
        </authorList>
    </citation>
    <scope>NUCLEOTIDE SEQUENCE [LARGE SCALE GENOMIC DNA]</scope>
    <source>
        <strain evidence="2 3">NBRC 106135</strain>
    </source>
</reference>
<feature type="domain" description="SusD-like N-terminal" evidence="1">
    <location>
        <begin position="21"/>
        <end position="222"/>
    </location>
</feature>
<dbReference type="Gene3D" id="1.25.40.390">
    <property type="match status" value="1"/>
</dbReference>
<organism evidence="2 3">
    <name type="scientific">Segetibacter aerophilus</name>
    <dbReference type="NCBI Taxonomy" id="670293"/>
    <lineage>
        <taxon>Bacteria</taxon>
        <taxon>Pseudomonadati</taxon>
        <taxon>Bacteroidota</taxon>
        <taxon>Chitinophagia</taxon>
        <taxon>Chitinophagales</taxon>
        <taxon>Chitinophagaceae</taxon>
        <taxon>Segetibacter</taxon>
    </lineage>
</organism>
<dbReference type="SUPFAM" id="SSF48452">
    <property type="entry name" value="TPR-like"/>
    <property type="match status" value="1"/>
</dbReference>
<protein>
    <recommendedName>
        <fullName evidence="1">SusD-like N-terminal domain-containing protein</fullName>
    </recommendedName>
</protein>
<keyword evidence="3" id="KW-1185">Reference proteome</keyword>
<name>A0A512BFY6_9BACT</name>
<evidence type="ECO:0000313" key="3">
    <source>
        <dbReference type="Proteomes" id="UP000321513"/>
    </source>
</evidence>
<dbReference type="Proteomes" id="UP000321513">
    <property type="component" value="Unassembled WGS sequence"/>
</dbReference>
<evidence type="ECO:0000313" key="2">
    <source>
        <dbReference type="EMBL" id="GEO10872.1"/>
    </source>
</evidence>
<dbReference type="EMBL" id="BJYT01000013">
    <property type="protein sequence ID" value="GEO10872.1"/>
    <property type="molecule type" value="Genomic_DNA"/>
</dbReference>
<gene>
    <name evidence="2" type="ORF">SAE01_33680</name>
</gene>
<dbReference type="InterPro" id="IPR011990">
    <property type="entry name" value="TPR-like_helical_dom_sf"/>
</dbReference>